<evidence type="ECO:0000256" key="4">
    <source>
        <dbReference type="ARBA" id="ARBA00022597"/>
    </source>
</evidence>
<evidence type="ECO:0000256" key="1">
    <source>
        <dbReference type="ARBA" id="ARBA00004651"/>
    </source>
</evidence>
<evidence type="ECO:0000256" key="8">
    <source>
        <dbReference type="SAM" id="Phobius"/>
    </source>
</evidence>
<dbReference type="GO" id="GO:0008982">
    <property type="term" value="F:protein-N(PI)-phosphohistidine-sugar phosphotransferase activity"/>
    <property type="evidence" value="ECO:0007669"/>
    <property type="project" value="InterPro"/>
</dbReference>
<comment type="caution">
    <text evidence="10">The sequence shown here is derived from an EMBL/GenBank/DDBJ whole genome shotgun (WGS) entry which is preliminary data.</text>
</comment>
<feature type="transmembrane region" description="Helical" evidence="8">
    <location>
        <begin position="92"/>
        <end position="114"/>
    </location>
</feature>
<dbReference type="Proteomes" id="UP001288944">
    <property type="component" value="Unassembled WGS sequence"/>
</dbReference>
<evidence type="ECO:0000256" key="2">
    <source>
        <dbReference type="ARBA" id="ARBA00022448"/>
    </source>
</evidence>
<dbReference type="GO" id="GO:0005886">
    <property type="term" value="C:plasma membrane"/>
    <property type="evidence" value="ECO:0007669"/>
    <property type="project" value="UniProtKB-SubCell"/>
</dbReference>
<dbReference type="GO" id="GO:0009401">
    <property type="term" value="P:phosphoenolpyruvate-dependent sugar phosphotransferase system"/>
    <property type="evidence" value="ECO:0007669"/>
    <property type="project" value="InterPro"/>
</dbReference>
<keyword evidence="7 8" id="KW-0472">Membrane</keyword>
<keyword evidence="3" id="KW-1003">Cell membrane</keyword>
<dbReference type="InterPro" id="IPR003352">
    <property type="entry name" value="PTS_EIIC"/>
</dbReference>
<evidence type="ECO:0000256" key="3">
    <source>
        <dbReference type="ARBA" id="ARBA00022475"/>
    </source>
</evidence>
<dbReference type="EMBL" id="WNUR01000739">
    <property type="protein sequence ID" value="MDZ7543034.1"/>
    <property type="molecule type" value="Genomic_DNA"/>
</dbReference>
<proteinExistence type="predicted"/>
<reference evidence="10" key="1">
    <citation type="submission" date="2019-11" db="EMBL/GenBank/DDBJ databases">
        <title>Characterization of Clostridium perfringens isolates from swine manure treated agricultural soils.</title>
        <authorList>
            <person name="Wushke S.T."/>
        </authorList>
    </citation>
    <scope>NUCLEOTIDE SEQUENCE</scope>
    <source>
        <strain evidence="10">X62</strain>
    </source>
</reference>
<organism evidence="10 11">
    <name type="scientific">Clostridium perfringens</name>
    <dbReference type="NCBI Taxonomy" id="1502"/>
    <lineage>
        <taxon>Bacteria</taxon>
        <taxon>Bacillati</taxon>
        <taxon>Bacillota</taxon>
        <taxon>Clostridia</taxon>
        <taxon>Eubacteriales</taxon>
        <taxon>Clostridiaceae</taxon>
        <taxon>Clostridium</taxon>
    </lineage>
</organism>
<keyword evidence="6 8" id="KW-1133">Transmembrane helix</keyword>
<sequence>AIEVPNEFTFHPPIAKPNPAATTPKLAAPDPTPARAIAVATATVEKGETIKNAKDTDINIPITIGCKVVNLLITSPIASVIPLTYGSVTIPIVPATITTIAGFGISGLIGPINALNLMGGYTTSNIIIVTLIFVVVPIALGILFNYVFTKIVKIVSEEDYKLTFE</sequence>
<evidence type="ECO:0000256" key="7">
    <source>
        <dbReference type="ARBA" id="ARBA00023136"/>
    </source>
</evidence>
<evidence type="ECO:0000313" key="11">
    <source>
        <dbReference type="Proteomes" id="UP001288944"/>
    </source>
</evidence>
<accession>A0AAW9KJV3</accession>
<protein>
    <recommendedName>
        <fullName evidence="9">Phosphotransferase system EIIC domain-containing protein</fullName>
    </recommendedName>
</protein>
<evidence type="ECO:0000259" key="9">
    <source>
        <dbReference type="Pfam" id="PF13303"/>
    </source>
</evidence>
<evidence type="ECO:0000313" key="10">
    <source>
        <dbReference type="EMBL" id="MDZ7543034.1"/>
    </source>
</evidence>
<keyword evidence="4" id="KW-0762">Sugar transport</keyword>
<feature type="non-terminal residue" evidence="10">
    <location>
        <position position="1"/>
    </location>
</feature>
<comment type="subcellular location">
    <subcellularLocation>
        <location evidence="1">Cell membrane</location>
        <topology evidence="1">Multi-pass membrane protein</topology>
    </subcellularLocation>
</comment>
<dbReference type="Pfam" id="PF13303">
    <property type="entry name" value="PTS_EIIC_2"/>
    <property type="match status" value="1"/>
</dbReference>
<gene>
    <name evidence="10" type="ORF">GNF83_17995</name>
</gene>
<name>A0AAW9KJV3_CLOPF</name>
<evidence type="ECO:0000256" key="6">
    <source>
        <dbReference type="ARBA" id="ARBA00022989"/>
    </source>
</evidence>
<evidence type="ECO:0000256" key="5">
    <source>
        <dbReference type="ARBA" id="ARBA00022692"/>
    </source>
</evidence>
<keyword evidence="5 8" id="KW-0812">Transmembrane</keyword>
<feature type="domain" description="Phosphotransferase system EIIC" evidence="9">
    <location>
        <begin position="47"/>
        <end position="162"/>
    </location>
</feature>
<keyword evidence="2" id="KW-0813">Transport</keyword>
<feature type="transmembrane region" description="Helical" evidence="8">
    <location>
        <begin position="126"/>
        <end position="148"/>
    </location>
</feature>
<dbReference type="AlphaFoldDB" id="A0AAW9KJV3"/>